<dbReference type="PANTHER" id="PTHR21621:SF4">
    <property type="entry name" value="GLUTATHIONE SYNTHETASE"/>
    <property type="match status" value="1"/>
</dbReference>
<dbReference type="InterPro" id="IPR016185">
    <property type="entry name" value="PreATP-grasp_dom_sf"/>
</dbReference>
<dbReference type="Gene3D" id="3.30.1490.20">
    <property type="entry name" value="ATP-grasp fold, A domain"/>
    <property type="match status" value="1"/>
</dbReference>
<keyword evidence="8" id="KW-0460">Magnesium</keyword>
<comment type="cofactor">
    <cofactor evidence="1">
        <name>Mn(2+)</name>
        <dbReference type="ChEBI" id="CHEBI:29035"/>
    </cofactor>
</comment>
<evidence type="ECO:0000256" key="3">
    <source>
        <dbReference type="ARBA" id="ARBA00022598"/>
    </source>
</evidence>
<protein>
    <recommendedName>
        <fullName evidence="10">Glutathione synthetase</fullName>
        <ecNumber evidence="10">6.3.2.3</ecNumber>
    </recommendedName>
    <alternativeName>
        <fullName evidence="10">GSH synthetase</fullName>
        <shortName evidence="10">GSH-S</shortName>
        <shortName evidence="10">GSHase</shortName>
    </alternativeName>
    <alternativeName>
        <fullName evidence="10">Glutathione synthase</fullName>
    </alternativeName>
</protein>
<dbReference type="InterPro" id="IPR004218">
    <property type="entry name" value="GSHS_ATP-bd"/>
</dbReference>
<evidence type="ECO:0000256" key="9">
    <source>
        <dbReference type="ARBA" id="ARBA00023211"/>
    </source>
</evidence>
<evidence type="ECO:0000256" key="4">
    <source>
        <dbReference type="ARBA" id="ARBA00022684"/>
    </source>
</evidence>
<dbReference type="GO" id="GO:0004363">
    <property type="term" value="F:glutathione synthase activity"/>
    <property type="evidence" value="ECO:0007669"/>
    <property type="project" value="UniProtKB-UniRule"/>
</dbReference>
<dbReference type="Pfam" id="PF02951">
    <property type="entry name" value="GSH-S_N"/>
    <property type="match status" value="1"/>
</dbReference>
<dbReference type="GO" id="GO:0005737">
    <property type="term" value="C:cytoplasm"/>
    <property type="evidence" value="ECO:0007669"/>
    <property type="project" value="TreeGrafter"/>
</dbReference>
<dbReference type="InterPro" id="IPR004215">
    <property type="entry name" value="GSHS_N"/>
</dbReference>
<proteinExistence type="inferred from homology"/>
<dbReference type="EMBL" id="JACICC010000004">
    <property type="protein sequence ID" value="MBB3809713.1"/>
    <property type="molecule type" value="Genomic_DNA"/>
</dbReference>
<accession>A0A7W5Z457</accession>
<keyword evidence="5" id="KW-0479">Metal-binding</keyword>
<evidence type="ECO:0000256" key="6">
    <source>
        <dbReference type="ARBA" id="ARBA00022741"/>
    </source>
</evidence>
<dbReference type="AlphaFoldDB" id="A0A7W5Z457"/>
<comment type="cofactor">
    <cofactor evidence="2">
        <name>Mg(2+)</name>
        <dbReference type="ChEBI" id="CHEBI:18420"/>
    </cofactor>
</comment>
<dbReference type="Gene3D" id="3.30.470.20">
    <property type="entry name" value="ATP-grasp fold, B domain"/>
    <property type="match status" value="1"/>
</dbReference>
<dbReference type="EC" id="6.3.2.3" evidence="10"/>
<dbReference type="Proteomes" id="UP000537592">
    <property type="component" value="Unassembled WGS sequence"/>
</dbReference>
<dbReference type="PANTHER" id="PTHR21621">
    <property type="entry name" value="RIBOSOMAL PROTEIN S6 MODIFICATION PROTEIN"/>
    <property type="match status" value="1"/>
</dbReference>
<dbReference type="InterPro" id="IPR013815">
    <property type="entry name" value="ATP_grasp_subdomain_1"/>
</dbReference>
<evidence type="ECO:0000256" key="8">
    <source>
        <dbReference type="ARBA" id="ARBA00022842"/>
    </source>
</evidence>
<gene>
    <name evidence="10" type="primary">gshB</name>
    <name evidence="12" type="ORF">FHS81_001801</name>
</gene>
<dbReference type="RefSeq" id="WP_183752135.1">
    <property type="nucleotide sequence ID" value="NZ_JACICC010000004.1"/>
</dbReference>
<comment type="pathway">
    <text evidence="10">Sulfur metabolism; glutathione biosynthesis; glutathione from L-cysteine and L-glutamate: step 2/2.</text>
</comment>
<dbReference type="InterPro" id="IPR011761">
    <property type="entry name" value="ATP-grasp"/>
</dbReference>
<dbReference type="Pfam" id="PF02955">
    <property type="entry name" value="GSH-S_ATP"/>
    <property type="match status" value="1"/>
</dbReference>
<organism evidence="12 13">
    <name type="scientific">Pseudochelatococcus contaminans</name>
    <dbReference type="NCBI Taxonomy" id="1538103"/>
    <lineage>
        <taxon>Bacteria</taxon>
        <taxon>Pseudomonadati</taxon>
        <taxon>Pseudomonadota</taxon>
        <taxon>Alphaproteobacteria</taxon>
        <taxon>Hyphomicrobiales</taxon>
        <taxon>Chelatococcaceae</taxon>
        <taxon>Pseudochelatococcus</taxon>
    </lineage>
</organism>
<evidence type="ECO:0000256" key="10">
    <source>
        <dbReference type="HAMAP-Rule" id="MF_00162"/>
    </source>
</evidence>
<comment type="catalytic activity">
    <reaction evidence="10">
        <text>gamma-L-glutamyl-L-cysteine + glycine + ATP = glutathione + ADP + phosphate + H(+)</text>
        <dbReference type="Rhea" id="RHEA:13557"/>
        <dbReference type="ChEBI" id="CHEBI:15378"/>
        <dbReference type="ChEBI" id="CHEBI:30616"/>
        <dbReference type="ChEBI" id="CHEBI:43474"/>
        <dbReference type="ChEBI" id="CHEBI:57305"/>
        <dbReference type="ChEBI" id="CHEBI:57925"/>
        <dbReference type="ChEBI" id="CHEBI:58173"/>
        <dbReference type="ChEBI" id="CHEBI:456216"/>
        <dbReference type="EC" id="6.3.2.3"/>
    </reaction>
</comment>
<evidence type="ECO:0000259" key="11">
    <source>
        <dbReference type="PROSITE" id="PS50975"/>
    </source>
</evidence>
<evidence type="ECO:0000256" key="1">
    <source>
        <dbReference type="ARBA" id="ARBA00001936"/>
    </source>
</evidence>
<dbReference type="NCBIfam" id="NF009110">
    <property type="entry name" value="PRK12458.1"/>
    <property type="match status" value="1"/>
</dbReference>
<dbReference type="SUPFAM" id="SSF56059">
    <property type="entry name" value="Glutathione synthetase ATP-binding domain-like"/>
    <property type="match status" value="1"/>
</dbReference>
<keyword evidence="13" id="KW-1185">Reference proteome</keyword>
<dbReference type="GO" id="GO:0046872">
    <property type="term" value="F:metal ion binding"/>
    <property type="evidence" value="ECO:0007669"/>
    <property type="project" value="UniProtKB-KW"/>
</dbReference>
<evidence type="ECO:0000256" key="2">
    <source>
        <dbReference type="ARBA" id="ARBA00001946"/>
    </source>
</evidence>
<evidence type="ECO:0000256" key="5">
    <source>
        <dbReference type="ARBA" id="ARBA00022723"/>
    </source>
</evidence>
<evidence type="ECO:0000313" key="12">
    <source>
        <dbReference type="EMBL" id="MBB3809713.1"/>
    </source>
</evidence>
<dbReference type="GO" id="GO:0005524">
    <property type="term" value="F:ATP binding"/>
    <property type="evidence" value="ECO:0007669"/>
    <property type="project" value="UniProtKB-UniRule"/>
</dbReference>
<dbReference type="UniPathway" id="UPA00142">
    <property type="reaction ID" value="UER00210"/>
</dbReference>
<keyword evidence="6 10" id="KW-0547">Nucleotide-binding</keyword>
<keyword evidence="7 10" id="KW-0067">ATP-binding</keyword>
<dbReference type="InterPro" id="IPR006284">
    <property type="entry name" value="Glut_synth_pro"/>
</dbReference>
<feature type="domain" description="ATP-grasp" evidence="11">
    <location>
        <begin position="137"/>
        <end position="327"/>
    </location>
</feature>
<dbReference type="Gene3D" id="3.40.50.20">
    <property type="match status" value="1"/>
</dbReference>
<dbReference type="SUPFAM" id="SSF52440">
    <property type="entry name" value="PreATP-grasp domain"/>
    <property type="match status" value="1"/>
</dbReference>
<dbReference type="PROSITE" id="PS50975">
    <property type="entry name" value="ATP_GRASP"/>
    <property type="match status" value="1"/>
</dbReference>
<comment type="caution">
    <text evidence="12">The sequence shown here is derived from an EMBL/GenBank/DDBJ whole genome shotgun (WGS) entry which is preliminary data.</text>
</comment>
<keyword evidence="4 10" id="KW-0317">Glutathione biosynthesis</keyword>
<comment type="similarity">
    <text evidence="10">Belongs to the prokaryotic GSH synthase family.</text>
</comment>
<reference evidence="12 13" key="1">
    <citation type="submission" date="2020-08" db="EMBL/GenBank/DDBJ databases">
        <title>Genomic Encyclopedia of Type Strains, Phase IV (KMG-IV): sequencing the most valuable type-strain genomes for metagenomic binning, comparative biology and taxonomic classification.</title>
        <authorList>
            <person name="Goeker M."/>
        </authorList>
    </citation>
    <scope>NUCLEOTIDE SEQUENCE [LARGE SCALE GENOMIC DNA]</scope>
    <source>
        <strain evidence="12 13">DSM 28760</strain>
    </source>
</reference>
<keyword evidence="3 10" id="KW-0436">Ligase</keyword>
<sequence>MRIAFFVNSIAGEGPRFATSLLAMAALNRDHEVVYVTPGDFSLLANGKLAVHVKVLPATKYKKPETFHAALQDKALESRTIDVTEIDALLLRNDPSLDLVTRPWAAYAGILFGRLAAQRGVIVLNDPEGLALAQNKLYFENFPEIVRPPALISRNIDEVRRFVEKHRKGVILKPLQGSGGKNVFKINSISEANLNQIVEALSVEGYLIAQPYIAEAREGDIRLFLLDGKPLKQGDTYAAMRRVPAKGDLRSNIHAKGTAEPAVITDEILSLAEHVRPKLVMDGMFLVGIDIVGDKILEVNVFTPGGLWNIREQSGVDFSGHIIKSVEKKVLLQTESQERIDNRQLATL</sequence>
<evidence type="ECO:0000256" key="7">
    <source>
        <dbReference type="ARBA" id="ARBA00022840"/>
    </source>
</evidence>
<keyword evidence="9" id="KW-0464">Manganese</keyword>
<dbReference type="HAMAP" id="MF_00162">
    <property type="entry name" value="GSH_S"/>
    <property type="match status" value="1"/>
</dbReference>
<evidence type="ECO:0000313" key="13">
    <source>
        <dbReference type="Proteomes" id="UP000537592"/>
    </source>
</evidence>
<name>A0A7W5Z457_9HYPH</name>